<dbReference type="OrthoDB" id="7465483at2759"/>
<proteinExistence type="predicted"/>
<sequence length="70" mass="7949">MYIFGFFFISDKHVRQSTLDKLWNKQSGAIQMLLSILESTRDTATSTYITSILRETLCLKQGKGKKCSGI</sequence>
<reference evidence="1" key="1">
    <citation type="submission" date="2021-12" db="EMBL/GenBank/DDBJ databases">
        <authorList>
            <person name="King R."/>
        </authorList>
    </citation>
    <scope>NUCLEOTIDE SEQUENCE</scope>
</reference>
<gene>
    <name evidence="1" type="ORF">DIATSA_LOCUS13676</name>
</gene>
<organism evidence="1 2">
    <name type="scientific">Diatraea saccharalis</name>
    <name type="common">sugarcane borer</name>
    <dbReference type="NCBI Taxonomy" id="40085"/>
    <lineage>
        <taxon>Eukaryota</taxon>
        <taxon>Metazoa</taxon>
        <taxon>Ecdysozoa</taxon>
        <taxon>Arthropoda</taxon>
        <taxon>Hexapoda</taxon>
        <taxon>Insecta</taxon>
        <taxon>Pterygota</taxon>
        <taxon>Neoptera</taxon>
        <taxon>Endopterygota</taxon>
        <taxon>Lepidoptera</taxon>
        <taxon>Glossata</taxon>
        <taxon>Ditrysia</taxon>
        <taxon>Pyraloidea</taxon>
        <taxon>Crambidae</taxon>
        <taxon>Crambinae</taxon>
        <taxon>Diatraea</taxon>
    </lineage>
</organism>
<dbReference type="Proteomes" id="UP001153714">
    <property type="component" value="Chromosome 9"/>
</dbReference>
<accession>A0A9N9WIG3</accession>
<dbReference type="Pfam" id="PF25571">
    <property type="entry name" value="TPR_CCP1_N"/>
    <property type="match status" value="1"/>
</dbReference>
<name>A0A9N9WIG3_9NEOP</name>
<keyword evidence="2" id="KW-1185">Reference proteome</keyword>
<evidence type="ECO:0000313" key="1">
    <source>
        <dbReference type="EMBL" id="CAG9796485.1"/>
    </source>
</evidence>
<protein>
    <submittedName>
        <fullName evidence="1">Uncharacterized protein</fullName>
    </submittedName>
</protein>
<reference evidence="1" key="2">
    <citation type="submission" date="2022-10" db="EMBL/GenBank/DDBJ databases">
        <authorList>
            <consortium name="ENA_rothamsted_submissions"/>
            <consortium name="culmorum"/>
            <person name="King R."/>
        </authorList>
    </citation>
    <scope>NUCLEOTIDE SEQUENCE</scope>
</reference>
<dbReference type="EMBL" id="OU893340">
    <property type="protein sequence ID" value="CAG9796485.1"/>
    <property type="molecule type" value="Genomic_DNA"/>
</dbReference>
<dbReference type="AlphaFoldDB" id="A0A9N9WIG3"/>
<evidence type="ECO:0000313" key="2">
    <source>
        <dbReference type="Proteomes" id="UP001153714"/>
    </source>
</evidence>